<keyword evidence="2" id="KW-1185">Reference proteome</keyword>
<organism evidence="1 2">
    <name type="scientific">Babesia caballi</name>
    <dbReference type="NCBI Taxonomy" id="5871"/>
    <lineage>
        <taxon>Eukaryota</taxon>
        <taxon>Sar</taxon>
        <taxon>Alveolata</taxon>
        <taxon>Apicomplexa</taxon>
        <taxon>Aconoidasida</taxon>
        <taxon>Piroplasmida</taxon>
        <taxon>Babesiidae</taxon>
        <taxon>Babesia</taxon>
    </lineage>
</organism>
<evidence type="ECO:0000313" key="2">
    <source>
        <dbReference type="Proteomes" id="UP001497744"/>
    </source>
</evidence>
<proteinExistence type="predicted"/>
<evidence type="ECO:0000313" key="1">
    <source>
        <dbReference type="EMBL" id="GIX66387.1"/>
    </source>
</evidence>
<protein>
    <submittedName>
        <fullName evidence="1">Spectrin repeat superfamily Extracellular matrix-binding protein, putative</fullName>
    </submittedName>
</protein>
<reference evidence="1 2" key="1">
    <citation type="submission" date="2021-06" db="EMBL/GenBank/DDBJ databases">
        <title>Genome sequence of Babesia caballi.</title>
        <authorList>
            <person name="Yamagishi J."/>
            <person name="Kidaka T."/>
            <person name="Ochi A."/>
        </authorList>
    </citation>
    <scope>NUCLEOTIDE SEQUENCE [LARGE SCALE GENOMIC DNA]</scope>
    <source>
        <strain evidence="1">USDA-D6B2</strain>
    </source>
</reference>
<sequence length="91" mass="9502">MAAAAAAAGKSLTDCPSNLKEAIDWILRVTGKDGGGGGGNEQKLAEAITKLPGFTDAIDAAAKKLTESGSDAWILYTLAVPRTLWNPYTFF</sequence>
<dbReference type="AlphaFoldDB" id="A0AAV4M3D9"/>
<dbReference type="RefSeq" id="XP_067718456.1">
    <property type="nucleotide sequence ID" value="XM_067862355.1"/>
</dbReference>
<dbReference type="GeneID" id="94197868"/>
<dbReference type="Proteomes" id="UP001497744">
    <property type="component" value="Unassembled WGS sequence"/>
</dbReference>
<dbReference type="EMBL" id="BPLF01000006">
    <property type="protein sequence ID" value="GIX66387.1"/>
    <property type="molecule type" value="Genomic_DNA"/>
</dbReference>
<name>A0AAV4M3D9_BABCB</name>
<accession>A0AAV4M3D9</accession>
<gene>
    <name evidence="1" type="ORF">BcabD6B2_58230</name>
</gene>
<comment type="caution">
    <text evidence="1">The sequence shown here is derived from an EMBL/GenBank/DDBJ whole genome shotgun (WGS) entry which is preliminary data.</text>
</comment>